<name>A0ABW0LWN5_9BACL</name>
<accession>A0ABW0LWN5</accession>
<proteinExistence type="predicted"/>
<dbReference type="InterPro" id="IPR036736">
    <property type="entry name" value="ACP-like_sf"/>
</dbReference>
<evidence type="ECO:0000313" key="3">
    <source>
        <dbReference type="Proteomes" id="UP001596105"/>
    </source>
</evidence>
<reference evidence="3" key="1">
    <citation type="journal article" date="2019" name="Int. J. Syst. Evol. Microbiol.">
        <title>The Global Catalogue of Microorganisms (GCM) 10K type strain sequencing project: providing services to taxonomists for standard genome sequencing and annotation.</title>
        <authorList>
            <consortium name="The Broad Institute Genomics Platform"/>
            <consortium name="The Broad Institute Genome Sequencing Center for Infectious Disease"/>
            <person name="Wu L."/>
            <person name="Ma J."/>
        </authorList>
    </citation>
    <scope>NUCLEOTIDE SEQUENCE [LARGE SCALE GENOMIC DNA]</scope>
    <source>
        <strain evidence="3">CCUG 57113</strain>
    </source>
</reference>
<evidence type="ECO:0000313" key="2">
    <source>
        <dbReference type="EMBL" id="MFC5469131.1"/>
    </source>
</evidence>
<organism evidence="2 3">
    <name type="scientific">Cohnella suwonensis</name>
    <dbReference type="NCBI Taxonomy" id="696072"/>
    <lineage>
        <taxon>Bacteria</taxon>
        <taxon>Bacillati</taxon>
        <taxon>Bacillota</taxon>
        <taxon>Bacilli</taxon>
        <taxon>Bacillales</taxon>
        <taxon>Paenibacillaceae</taxon>
        <taxon>Cohnella</taxon>
    </lineage>
</organism>
<sequence>MMDRQAIAEGLRKIISEDLDVAVPDRLEQELRLYEDLNLDSIMVLQLAVYIEEVFEVSIPEEEVDPAVFETVGSLTGFILRLQGVGAGER</sequence>
<dbReference type="SUPFAM" id="SSF47336">
    <property type="entry name" value="ACP-like"/>
    <property type="match status" value="1"/>
</dbReference>
<evidence type="ECO:0000259" key="1">
    <source>
        <dbReference type="PROSITE" id="PS50075"/>
    </source>
</evidence>
<dbReference type="Pfam" id="PF00550">
    <property type="entry name" value="PP-binding"/>
    <property type="match status" value="1"/>
</dbReference>
<protein>
    <submittedName>
        <fullName evidence="2">Phosphopantetheine-binding protein</fullName>
    </submittedName>
</protein>
<dbReference type="EMBL" id="JBHSMH010000025">
    <property type="protein sequence ID" value="MFC5469131.1"/>
    <property type="molecule type" value="Genomic_DNA"/>
</dbReference>
<keyword evidence="3" id="KW-1185">Reference proteome</keyword>
<dbReference type="InterPro" id="IPR009081">
    <property type="entry name" value="PP-bd_ACP"/>
</dbReference>
<dbReference type="Gene3D" id="1.10.1200.10">
    <property type="entry name" value="ACP-like"/>
    <property type="match status" value="1"/>
</dbReference>
<dbReference type="PROSITE" id="PS50075">
    <property type="entry name" value="CARRIER"/>
    <property type="match status" value="1"/>
</dbReference>
<feature type="domain" description="Carrier" evidence="1">
    <location>
        <begin position="5"/>
        <end position="83"/>
    </location>
</feature>
<dbReference type="Proteomes" id="UP001596105">
    <property type="component" value="Unassembled WGS sequence"/>
</dbReference>
<gene>
    <name evidence="2" type="ORF">ACFPPD_10400</name>
</gene>
<dbReference type="RefSeq" id="WP_209748830.1">
    <property type="nucleotide sequence ID" value="NZ_JBHSMH010000025.1"/>
</dbReference>
<comment type="caution">
    <text evidence="2">The sequence shown here is derived from an EMBL/GenBank/DDBJ whole genome shotgun (WGS) entry which is preliminary data.</text>
</comment>